<comment type="subunit">
    <text evidence="6">Homodimer.</text>
</comment>
<comment type="caution">
    <text evidence="20">The sequence shown here is derived from an EMBL/GenBank/DDBJ whole genome shotgun (WGS) entry which is preliminary data.</text>
</comment>
<dbReference type="GO" id="GO:0019521">
    <property type="term" value="P:D-gluconate metabolic process"/>
    <property type="evidence" value="ECO:0007669"/>
    <property type="project" value="UniProtKB-KW"/>
</dbReference>
<comment type="catalytic activity">
    <reaction evidence="17 18">
        <text>6-phospho-D-gluconate + NADP(+) = D-ribulose 5-phosphate + CO2 + NADPH</text>
        <dbReference type="Rhea" id="RHEA:10116"/>
        <dbReference type="ChEBI" id="CHEBI:16526"/>
        <dbReference type="ChEBI" id="CHEBI:57783"/>
        <dbReference type="ChEBI" id="CHEBI:58121"/>
        <dbReference type="ChEBI" id="CHEBI:58349"/>
        <dbReference type="ChEBI" id="CHEBI:58759"/>
        <dbReference type="EC" id="1.1.1.44"/>
    </reaction>
</comment>
<dbReference type="InterPro" id="IPR008927">
    <property type="entry name" value="6-PGluconate_DH-like_C_sf"/>
</dbReference>
<dbReference type="Pfam" id="PF00393">
    <property type="entry name" value="6PGD"/>
    <property type="match status" value="1"/>
</dbReference>
<dbReference type="Gene3D" id="1.10.1040.10">
    <property type="entry name" value="N-(1-d-carboxylethyl)-l-norvaline Dehydrogenase, domain 2"/>
    <property type="match status" value="1"/>
</dbReference>
<accession>A0A163CBL8</accession>
<evidence type="ECO:0000256" key="12">
    <source>
        <dbReference type="ARBA" id="ARBA00022857"/>
    </source>
</evidence>
<keyword evidence="15 18" id="KW-0570">Pentose shunt</keyword>
<evidence type="ECO:0000256" key="15">
    <source>
        <dbReference type="ARBA" id="ARBA00023126"/>
    </source>
</evidence>
<dbReference type="SUPFAM" id="SSF51735">
    <property type="entry name" value="NAD(P)-binding Rossmann-fold domains"/>
    <property type="match status" value="1"/>
</dbReference>
<keyword evidence="13 18" id="KW-0560">Oxidoreductase</keyword>
<keyword evidence="11" id="KW-0067">ATP-binding</keyword>
<dbReference type="RefSeq" id="WP_066309641.1">
    <property type="nucleotide sequence ID" value="NZ_LQRT01000002.1"/>
</dbReference>
<evidence type="ECO:0000256" key="7">
    <source>
        <dbReference type="ARBA" id="ARBA00018193"/>
    </source>
</evidence>
<dbReference type="GO" id="GO:0005524">
    <property type="term" value="F:ATP binding"/>
    <property type="evidence" value="ECO:0007669"/>
    <property type="project" value="UniProtKB-KW"/>
</dbReference>
<dbReference type="FunFam" id="1.10.1040.10:FF:000032">
    <property type="entry name" value="6-phosphogluconate dehydrogenase, decarboxylating"/>
    <property type="match status" value="1"/>
</dbReference>
<feature type="domain" description="6-phosphogluconate dehydrogenase C-terminal" evidence="19">
    <location>
        <begin position="349"/>
        <end position="637"/>
    </location>
</feature>
<dbReference type="InterPro" id="IPR027417">
    <property type="entry name" value="P-loop_NTPase"/>
</dbReference>
<sequence length="638" mass="70960">MSTGKVYIVFGVSGCGKSTIGQHLAKDFNIPFYDADDFHPERNIKKMSKGFPLNDDDRDPWLEKIANEIRNWHNLKGAVLACSALKQKYRDKLQSISPQFIEWIFLDGSYDLISNRMAARKDHFFKKEMLVSQFEALQKPQSGITVDINQSVSEIIMKIKSKVNNQKTELGLIGLGVMGKSLAKNLLSKNFSLSVYNRQVANKEIDVAQNFVKEESSHHEVLGFDDMNEFVSSLTEPRTIIMMVNAGKPIDMVIDAIIPFLNDGDCLIDGGNSHYKDTLRREKELSKKGICFLGTGISGGEEGALKGPSIMPGGSKEGYEQSGKFLEAIAAKDKNDKACCTYIGPEGAGHYVKMVHNGIEYAEMQLLAEIYHLLRFFVKKTPDQIAAIFGSWRKDDLDSYLLEITEDILYKKEGDVFLIDKILDKAGQKGTGGWSTIAALDVGVPLSTISESVMARNLSGMKSQRIKVAEAYQMTTTSTIDDTNVFLENLKNAFQAASIINHSIGFDLLHQASLEYNWNLNLSEIARIWTNGCIIRSNLMEKISISFLGNNDISVLISPDIITVMKGAIDGLTDTVSKGFSAGCSLPVLSSATNYFLTYTSSQSSANIIQAQRDYFGAHTYQRVDKPIDEYFHTNWKS</sequence>
<dbReference type="FunFam" id="3.40.50.720:FF:000007">
    <property type="entry name" value="6-phosphogluconate dehydrogenase, decarboxylating"/>
    <property type="match status" value="1"/>
</dbReference>
<dbReference type="InterPro" id="IPR013328">
    <property type="entry name" value="6PGD_dom2"/>
</dbReference>
<evidence type="ECO:0000313" key="20">
    <source>
        <dbReference type="EMBL" id="KZS42246.1"/>
    </source>
</evidence>
<dbReference type="NCBIfam" id="TIGR01313">
    <property type="entry name" value="therm_gnt_kin"/>
    <property type="match status" value="1"/>
</dbReference>
<dbReference type="Proteomes" id="UP000076715">
    <property type="component" value="Unassembled WGS sequence"/>
</dbReference>
<evidence type="ECO:0000256" key="5">
    <source>
        <dbReference type="ARBA" id="ARBA00008420"/>
    </source>
</evidence>
<dbReference type="InterPro" id="IPR036291">
    <property type="entry name" value="NAD(P)-bd_dom_sf"/>
</dbReference>
<dbReference type="InterPro" id="IPR006115">
    <property type="entry name" value="6PGDH_NADP-bd"/>
</dbReference>
<dbReference type="GO" id="GO:0006098">
    <property type="term" value="P:pentose-phosphate shunt"/>
    <property type="evidence" value="ECO:0007669"/>
    <property type="project" value="UniProtKB-UniPathway"/>
</dbReference>
<dbReference type="InterPro" id="IPR006001">
    <property type="entry name" value="Therm_gnt_kin"/>
</dbReference>
<keyword evidence="12 18" id="KW-0521">NADP</keyword>
<evidence type="ECO:0000256" key="10">
    <source>
        <dbReference type="ARBA" id="ARBA00022777"/>
    </source>
</evidence>
<dbReference type="Gene3D" id="3.40.50.300">
    <property type="entry name" value="P-loop containing nucleotide triphosphate hydrolases"/>
    <property type="match status" value="1"/>
</dbReference>
<evidence type="ECO:0000259" key="19">
    <source>
        <dbReference type="SMART" id="SM01350"/>
    </source>
</evidence>
<keyword evidence="10" id="KW-0418">Kinase</keyword>
<dbReference type="NCBIfam" id="NF006765">
    <property type="entry name" value="PRK09287.1"/>
    <property type="match status" value="1"/>
</dbReference>
<dbReference type="CDD" id="cd02021">
    <property type="entry name" value="GntK"/>
    <property type="match status" value="1"/>
</dbReference>
<dbReference type="PANTHER" id="PTHR11811">
    <property type="entry name" value="6-PHOSPHOGLUCONATE DEHYDROGENASE"/>
    <property type="match status" value="1"/>
</dbReference>
<dbReference type="Pfam" id="PF03446">
    <property type="entry name" value="NAD_binding_2"/>
    <property type="match status" value="1"/>
</dbReference>
<evidence type="ECO:0000256" key="16">
    <source>
        <dbReference type="ARBA" id="ARBA00048090"/>
    </source>
</evidence>
<evidence type="ECO:0000256" key="9">
    <source>
        <dbReference type="ARBA" id="ARBA00022741"/>
    </source>
</evidence>
<dbReference type="InterPro" id="IPR006113">
    <property type="entry name" value="6PGDH_Gnd/GntZ"/>
</dbReference>
<comment type="pathway">
    <text evidence="3 18">Carbohydrate degradation; pentose phosphate pathway; D-ribulose 5-phosphate from D-glucose 6-phosphate (oxidative stage): step 3/3.</text>
</comment>
<evidence type="ECO:0000256" key="2">
    <source>
        <dbReference type="ARBA" id="ARBA00004761"/>
    </source>
</evidence>
<dbReference type="InterPro" id="IPR006114">
    <property type="entry name" value="6PGDH_C"/>
</dbReference>
<evidence type="ECO:0000256" key="17">
    <source>
        <dbReference type="ARBA" id="ARBA00048640"/>
    </source>
</evidence>
<dbReference type="OrthoDB" id="9804542at2"/>
<evidence type="ECO:0000256" key="6">
    <source>
        <dbReference type="ARBA" id="ARBA00011738"/>
    </source>
</evidence>
<protein>
    <recommendedName>
        <fullName evidence="7 18">6-phosphogluconate dehydrogenase, decarboxylating</fullName>
        <ecNumber evidence="18">1.1.1.44</ecNumber>
    </recommendedName>
</protein>
<dbReference type="InterPro" id="IPR006183">
    <property type="entry name" value="Pgluconate_DH"/>
</dbReference>
<dbReference type="SUPFAM" id="SSF52540">
    <property type="entry name" value="P-loop containing nucleoside triphosphate hydrolases"/>
    <property type="match status" value="1"/>
</dbReference>
<gene>
    <name evidence="20" type="ORF">AWE51_02055</name>
</gene>
<evidence type="ECO:0000256" key="3">
    <source>
        <dbReference type="ARBA" id="ARBA00004874"/>
    </source>
</evidence>
<dbReference type="Gene3D" id="3.40.50.720">
    <property type="entry name" value="NAD(P)-binding Rossmann-like Domain"/>
    <property type="match status" value="1"/>
</dbReference>
<evidence type="ECO:0000256" key="18">
    <source>
        <dbReference type="RuleBase" id="RU000485"/>
    </source>
</evidence>
<reference evidence="20 21" key="1">
    <citation type="submission" date="2016-01" db="EMBL/GenBank/DDBJ databases">
        <title>The draft genome sequence of Aquimarina sp. RZW4-3-2.</title>
        <authorList>
            <person name="Wang Y."/>
        </authorList>
    </citation>
    <scope>NUCLEOTIDE SEQUENCE [LARGE SCALE GENOMIC DNA]</scope>
    <source>
        <strain evidence="20 21">RZW4-3-2</strain>
    </source>
</reference>
<dbReference type="GO" id="GO:0004616">
    <property type="term" value="F:phosphogluconate dehydrogenase (decarboxylating) activity"/>
    <property type="evidence" value="ECO:0007669"/>
    <property type="project" value="UniProtKB-EC"/>
</dbReference>
<dbReference type="EC" id="1.1.1.44" evidence="18"/>
<evidence type="ECO:0000256" key="8">
    <source>
        <dbReference type="ARBA" id="ARBA00022679"/>
    </source>
</evidence>
<keyword evidence="8" id="KW-0808">Transferase</keyword>
<comment type="function">
    <text evidence="1">Catalyzes the oxidative decarboxylation of 6-phosphogluconate to ribulose 5-phosphate and CO(2), with concomitant reduction of NADP to NADPH.</text>
</comment>
<evidence type="ECO:0000256" key="4">
    <source>
        <dbReference type="ARBA" id="ARBA00008419"/>
    </source>
</evidence>
<comment type="similarity">
    <text evidence="4 18">Belongs to the 6-phosphogluconate dehydrogenase family.</text>
</comment>
<comment type="similarity">
    <text evidence="5">Belongs to the gluconokinase GntK/GntV family.</text>
</comment>
<keyword evidence="21" id="KW-1185">Reference proteome</keyword>
<evidence type="ECO:0000256" key="14">
    <source>
        <dbReference type="ARBA" id="ARBA00023064"/>
    </source>
</evidence>
<dbReference type="InterPro" id="IPR031322">
    <property type="entry name" value="Shikimate/glucono_kinase"/>
</dbReference>
<dbReference type="Gene3D" id="1.20.5.320">
    <property type="entry name" value="6-Phosphogluconate Dehydrogenase, domain 3"/>
    <property type="match status" value="1"/>
</dbReference>
<dbReference type="EMBL" id="LQRT01000002">
    <property type="protein sequence ID" value="KZS42246.1"/>
    <property type="molecule type" value="Genomic_DNA"/>
</dbReference>
<evidence type="ECO:0000313" key="21">
    <source>
        <dbReference type="Proteomes" id="UP000076715"/>
    </source>
</evidence>
<dbReference type="Pfam" id="PF01202">
    <property type="entry name" value="SKI"/>
    <property type="match status" value="1"/>
</dbReference>
<dbReference type="PRINTS" id="PR00076">
    <property type="entry name" value="6PGDHDRGNASE"/>
</dbReference>
<dbReference type="AlphaFoldDB" id="A0A163CBL8"/>
<dbReference type="SUPFAM" id="SSF48179">
    <property type="entry name" value="6-phosphogluconate dehydrogenase C-terminal domain-like"/>
    <property type="match status" value="1"/>
</dbReference>
<evidence type="ECO:0000256" key="11">
    <source>
        <dbReference type="ARBA" id="ARBA00022840"/>
    </source>
</evidence>
<dbReference type="NCBIfam" id="TIGR00873">
    <property type="entry name" value="gnd"/>
    <property type="match status" value="1"/>
</dbReference>
<evidence type="ECO:0000256" key="1">
    <source>
        <dbReference type="ARBA" id="ARBA00002526"/>
    </source>
</evidence>
<comment type="catalytic activity">
    <reaction evidence="16">
        <text>D-gluconate + ATP = 6-phospho-D-gluconate + ADP + H(+)</text>
        <dbReference type="Rhea" id="RHEA:19433"/>
        <dbReference type="ChEBI" id="CHEBI:15378"/>
        <dbReference type="ChEBI" id="CHEBI:18391"/>
        <dbReference type="ChEBI" id="CHEBI:30616"/>
        <dbReference type="ChEBI" id="CHEBI:58759"/>
        <dbReference type="ChEBI" id="CHEBI:456216"/>
        <dbReference type="EC" id="2.7.1.12"/>
    </reaction>
</comment>
<dbReference type="GO" id="GO:0050661">
    <property type="term" value="F:NADP binding"/>
    <property type="evidence" value="ECO:0007669"/>
    <property type="project" value="InterPro"/>
</dbReference>
<name>A0A163CBL8_9FLAO</name>
<dbReference type="FunFam" id="3.40.50.300:FF:000522">
    <property type="entry name" value="Gluconokinase"/>
    <property type="match status" value="1"/>
</dbReference>
<dbReference type="GO" id="GO:0046316">
    <property type="term" value="F:gluconokinase activity"/>
    <property type="evidence" value="ECO:0007669"/>
    <property type="project" value="UniProtKB-EC"/>
</dbReference>
<comment type="pathway">
    <text evidence="2">Carbohydrate acid metabolism.</text>
</comment>
<keyword evidence="14 18" id="KW-0311">Gluconate utilization</keyword>
<evidence type="ECO:0000256" key="13">
    <source>
        <dbReference type="ARBA" id="ARBA00023002"/>
    </source>
</evidence>
<dbReference type="SMART" id="SM01350">
    <property type="entry name" value="6PGD"/>
    <property type="match status" value="1"/>
</dbReference>
<proteinExistence type="inferred from homology"/>
<dbReference type="InterPro" id="IPR006184">
    <property type="entry name" value="6PGdom_BS"/>
</dbReference>
<keyword evidence="9" id="KW-0547">Nucleotide-binding</keyword>
<dbReference type="STRING" id="1642818.AWE51_02055"/>
<organism evidence="20 21">
    <name type="scientific">Aquimarina aggregata</name>
    <dbReference type="NCBI Taxonomy" id="1642818"/>
    <lineage>
        <taxon>Bacteria</taxon>
        <taxon>Pseudomonadati</taxon>
        <taxon>Bacteroidota</taxon>
        <taxon>Flavobacteriia</taxon>
        <taxon>Flavobacteriales</taxon>
        <taxon>Flavobacteriaceae</taxon>
        <taxon>Aquimarina</taxon>
    </lineage>
</organism>
<dbReference type="PROSITE" id="PS00461">
    <property type="entry name" value="6PGD"/>
    <property type="match status" value="1"/>
</dbReference>
<dbReference type="UniPathway" id="UPA00115">
    <property type="reaction ID" value="UER00410"/>
</dbReference>